<keyword evidence="3" id="KW-1185">Reference proteome</keyword>
<dbReference type="AlphaFoldDB" id="A0A9Q8SL32"/>
<proteinExistence type="predicted"/>
<evidence type="ECO:0000256" key="1">
    <source>
        <dbReference type="SAM" id="MobiDB-lite"/>
    </source>
</evidence>
<feature type="compositionally biased region" description="Basic and acidic residues" evidence="1">
    <location>
        <begin position="94"/>
        <end position="123"/>
    </location>
</feature>
<evidence type="ECO:0000313" key="2">
    <source>
        <dbReference type="EMBL" id="UQC79140.1"/>
    </source>
</evidence>
<dbReference type="GeneID" id="73338640"/>
<dbReference type="KEGG" id="clup:CLUP02_04619"/>
<protein>
    <submittedName>
        <fullName evidence="2">Uncharacterized protein</fullName>
    </submittedName>
</protein>
<dbReference type="RefSeq" id="XP_049140773.1">
    <property type="nucleotide sequence ID" value="XM_049283630.1"/>
</dbReference>
<feature type="region of interest" description="Disordered" evidence="1">
    <location>
        <begin position="92"/>
        <end position="135"/>
    </location>
</feature>
<dbReference type="Proteomes" id="UP000830671">
    <property type="component" value="Chromosome 2"/>
</dbReference>
<reference evidence="2" key="1">
    <citation type="journal article" date="2021" name="Mol. Plant Microbe Interact.">
        <title>Complete Genome Sequence of the Plant-Pathogenic Fungus Colletotrichum lupini.</title>
        <authorList>
            <person name="Baroncelli R."/>
            <person name="Pensec F."/>
            <person name="Da Lio D."/>
            <person name="Boufleur T."/>
            <person name="Vicente I."/>
            <person name="Sarrocco S."/>
            <person name="Picot A."/>
            <person name="Baraldi E."/>
            <person name="Sukno S."/>
            <person name="Thon M."/>
            <person name="Le Floch G."/>
        </authorList>
    </citation>
    <scope>NUCLEOTIDE SEQUENCE</scope>
    <source>
        <strain evidence="2">IMI 504893</strain>
    </source>
</reference>
<accession>A0A9Q8SL32</accession>
<sequence>MFLSLSWSLHPGTVESVYSDLQPKALKILLIMRIGTISIKYLTNREKERETGERENLEAWRISPGSTTDVTLLQTVGTSWQYVDQLAASKFHQSRHEWKETSPSESRGKKEDASLNCQRREGVGWRSATTTGNRL</sequence>
<gene>
    <name evidence="2" type="ORF">CLUP02_04619</name>
</gene>
<evidence type="ECO:0000313" key="3">
    <source>
        <dbReference type="Proteomes" id="UP000830671"/>
    </source>
</evidence>
<organism evidence="2 3">
    <name type="scientific">Colletotrichum lupini</name>
    <dbReference type="NCBI Taxonomy" id="145971"/>
    <lineage>
        <taxon>Eukaryota</taxon>
        <taxon>Fungi</taxon>
        <taxon>Dikarya</taxon>
        <taxon>Ascomycota</taxon>
        <taxon>Pezizomycotina</taxon>
        <taxon>Sordariomycetes</taxon>
        <taxon>Hypocreomycetidae</taxon>
        <taxon>Glomerellales</taxon>
        <taxon>Glomerellaceae</taxon>
        <taxon>Colletotrichum</taxon>
        <taxon>Colletotrichum acutatum species complex</taxon>
    </lineage>
</organism>
<name>A0A9Q8SL32_9PEZI</name>
<dbReference type="EMBL" id="CP019474">
    <property type="protein sequence ID" value="UQC79140.1"/>
    <property type="molecule type" value="Genomic_DNA"/>
</dbReference>